<proteinExistence type="predicted"/>
<reference evidence="8 9" key="1">
    <citation type="journal article" date="2023" name="Hortic Res">
        <title>The complete reference genome for grapevine (Vitis vinifera L.) genetics and breeding.</title>
        <authorList>
            <person name="Shi X."/>
            <person name="Cao S."/>
            <person name="Wang X."/>
            <person name="Huang S."/>
            <person name="Wang Y."/>
            <person name="Liu Z."/>
            <person name="Liu W."/>
            <person name="Leng X."/>
            <person name="Peng Y."/>
            <person name="Wang N."/>
            <person name="Wang Y."/>
            <person name="Ma Z."/>
            <person name="Xu X."/>
            <person name="Zhang F."/>
            <person name="Xue H."/>
            <person name="Zhong H."/>
            <person name="Wang Y."/>
            <person name="Zhang K."/>
            <person name="Velt A."/>
            <person name="Avia K."/>
            <person name="Holtgrawe D."/>
            <person name="Grimplet J."/>
            <person name="Matus J.T."/>
            <person name="Ware D."/>
            <person name="Wu X."/>
            <person name="Wang H."/>
            <person name="Liu C."/>
            <person name="Fang Y."/>
            <person name="Rustenholz C."/>
            <person name="Cheng Z."/>
            <person name="Xiao H."/>
            <person name="Zhou Y."/>
        </authorList>
    </citation>
    <scope>NUCLEOTIDE SEQUENCE [LARGE SCALE GENOMIC DNA]</scope>
    <source>
        <strain evidence="9">cv. Pinot noir / PN40024</strain>
        <tissue evidence="8">Leaf</tissue>
    </source>
</reference>
<evidence type="ECO:0000256" key="4">
    <source>
        <dbReference type="PROSITE-ProRule" id="PRU00228"/>
    </source>
</evidence>
<keyword evidence="9" id="KW-1185">Reference proteome</keyword>
<evidence type="ECO:0000256" key="2">
    <source>
        <dbReference type="ARBA" id="ARBA00022771"/>
    </source>
</evidence>
<evidence type="ECO:0000256" key="3">
    <source>
        <dbReference type="ARBA" id="ARBA00022833"/>
    </source>
</evidence>
<evidence type="ECO:0000313" key="9">
    <source>
        <dbReference type="Proteomes" id="UP001227230"/>
    </source>
</evidence>
<feature type="domain" description="RING-type" evidence="6">
    <location>
        <begin position="24"/>
        <end position="64"/>
    </location>
</feature>
<dbReference type="CDD" id="cd02338">
    <property type="entry name" value="ZZ_PCMF_like"/>
    <property type="match status" value="1"/>
</dbReference>
<dbReference type="Gene3D" id="3.30.40.10">
    <property type="entry name" value="Zinc/RING finger domain, C3HC4 (zinc finger)"/>
    <property type="match status" value="2"/>
</dbReference>
<evidence type="ECO:0008006" key="10">
    <source>
        <dbReference type="Google" id="ProtNLM"/>
    </source>
</evidence>
<dbReference type="Proteomes" id="UP001227230">
    <property type="component" value="Chromosome 7"/>
</dbReference>
<protein>
    <recommendedName>
        <fullName evidence="10">E3 ubiquitin-protein ligase PRT1</fullName>
    </recommendedName>
</protein>
<dbReference type="InterPro" id="IPR001841">
    <property type="entry name" value="Znf_RING"/>
</dbReference>
<dbReference type="Pfam" id="PF00569">
    <property type="entry name" value="ZZ"/>
    <property type="match status" value="1"/>
</dbReference>
<dbReference type="PANTHER" id="PTHR15898:SF13">
    <property type="entry name" value="BIFUNCTIONAL APOPTOSIS REGULATOR"/>
    <property type="match status" value="1"/>
</dbReference>
<feature type="region of interest" description="Disordered" evidence="5">
    <location>
        <begin position="448"/>
        <end position="470"/>
    </location>
</feature>
<evidence type="ECO:0000256" key="5">
    <source>
        <dbReference type="SAM" id="MobiDB-lite"/>
    </source>
</evidence>
<evidence type="ECO:0000256" key="1">
    <source>
        <dbReference type="ARBA" id="ARBA00022723"/>
    </source>
</evidence>
<evidence type="ECO:0000259" key="6">
    <source>
        <dbReference type="PROSITE" id="PS50089"/>
    </source>
</evidence>
<dbReference type="PANTHER" id="PTHR15898">
    <property type="entry name" value="BIFUNCTIONAL APOPTOSIS REGULATOR"/>
    <property type="match status" value="1"/>
</dbReference>
<dbReference type="InterPro" id="IPR027370">
    <property type="entry name" value="Znf-RING_euk"/>
</dbReference>
<dbReference type="InterPro" id="IPR000433">
    <property type="entry name" value="Znf_ZZ"/>
</dbReference>
<keyword evidence="1" id="KW-0479">Metal-binding</keyword>
<keyword evidence="3" id="KW-0862">Zinc</keyword>
<organism evidence="8 9">
    <name type="scientific">Vitis vinifera</name>
    <name type="common">Grape</name>
    <dbReference type="NCBI Taxonomy" id="29760"/>
    <lineage>
        <taxon>Eukaryota</taxon>
        <taxon>Viridiplantae</taxon>
        <taxon>Streptophyta</taxon>
        <taxon>Embryophyta</taxon>
        <taxon>Tracheophyta</taxon>
        <taxon>Spermatophyta</taxon>
        <taxon>Magnoliopsida</taxon>
        <taxon>eudicotyledons</taxon>
        <taxon>Gunneridae</taxon>
        <taxon>Pentapetalae</taxon>
        <taxon>rosids</taxon>
        <taxon>Vitales</taxon>
        <taxon>Vitaceae</taxon>
        <taxon>Viteae</taxon>
        <taxon>Vitis</taxon>
    </lineage>
</organism>
<dbReference type="Pfam" id="PF13445">
    <property type="entry name" value="zf-RING_UBOX"/>
    <property type="match status" value="1"/>
</dbReference>
<dbReference type="EMBL" id="CP126654">
    <property type="protein sequence ID" value="WJZ90975.1"/>
    <property type="molecule type" value="Genomic_DNA"/>
</dbReference>
<dbReference type="Gene3D" id="3.30.60.90">
    <property type="match status" value="1"/>
</dbReference>
<dbReference type="PROSITE" id="PS50089">
    <property type="entry name" value="ZF_RING_2"/>
    <property type="match status" value="2"/>
</dbReference>
<dbReference type="SUPFAM" id="SSF57850">
    <property type="entry name" value="RING/U-box"/>
    <property type="match status" value="3"/>
</dbReference>
<dbReference type="SMART" id="SM00184">
    <property type="entry name" value="RING"/>
    <property type="match status" value="2"/>
</dbReference>
<dbReference type="PROSITE" id="PS50135">
    <property type="entry name" value="ZF_ZZ_2"/>
    <property type="match status" value="1"/>
</dbReference>
<evidence type="ECO:0000313" key="8">
    <source>
        <dbReference type="EMBL" id="WJZ90975.1"/>
    </source>
</evidence>
<accession>A0ABY9C6R4</accession>
<sequence length="470" mass="52914">MPPSMEDQFLDGADSDEISRSFTCCVCLDLLYKPIVLACGHISCFWCVHYSMDGAHESHCPICRNPYSHFPTICQMLHFMLLKMYPVAYKRREKQTLEREEETRCFSPRFDAYGGGSHTYKKLKIEADPADPSITVFEFKLCPDSSSNRVKKHFADLMQRQPVSLPQDFVIPISKQTSGGNPQGATLADEENVVLKNNLDQTCEQLSIADVQCTACKQLLFRPVVLNCGHVYCETCFNIPVDERFRCKVCQVLHPSGFPKVCLELDNFLEEQFPEEYALRREAVQLKAVHLHDAPSTWSKNSGIQGFKWSSVPKEEYSTWLRDNGPKIHPCAGCDSCGMYPIVGDRYRCKDCKEKIGFDLCGDCYNTNSKLPGRFNQQHTPEHKFELVNWKLKQEMMRLMVEQLGDGFAAPYFSGISLEQPGDPTAAFVSLDDAEETAENAAAIVLDDDAEETAENDVNGLAASDAAPEL</sequence>
<evidence type="ECO:0000259" key="7">
    <source>
        <dbReference type="PROSITE" id="PS50135"/>
    </source>
</evidence>
<dbReference type="SMART" id="SM00291">
    <property type="entry name" value="ZnF_ZZ"/>
    <property type="match status" value="1"/>
</dbReference>
<dbReference type="InterPro" id="IPR043145">
    <property type="entry name" value="Znf_ZZ_sf"/>
</dbReference>
<gene>
    <name evidence="8" type="ORF">VitviT2T_010088</name>
</gene>
<keyword evidence="2 4" id="KW-0863">Zinc-finger</keyword>
<dbReference type="Pfam" id="PF13920">
    <property type="entry name" value="zf-C3HC4_3"/>
    <property type="match status" value="1"/>
</dbReference>
<feature type="domain" description="RING-type" evidence="6">
    <location>
        <begin position="213"/>
        <end position="251"/>
    </location>
</feature>
<name>A0ABY9C6R4_VITVI</name>
<feature type="domain" description="ZZ-type" evidence="7">
    <location>
        <begin position="329"/>
        <end position="393"/>
    </location>
</feature>
<dbReference type="InterPro" id="IPR013083">
    <property type="entry name" value="Znf_RING/FYVE/PHD"/>
</dbReference>